<organism evidence="2 3">
    <name type="scientific">Agrocybe pediades</name>
    <dbReference type="NCBI Taxonomy" id="84607"/>
    <lineage>
        <taxon>Eukaryota</taxon>
        <taxon>Fungi</taxon>
        <taxon>Dikarya</taxon>
        <taxon>Basidiomycota</taxon>
        <taxon>Agaricomycotina</taxon>
        <taxon>Agaricomycetes</taxon>
        <taxon>Agaricomycetidae</taxon>
        <taxon>Agaricales</taxon>
        <taxon>Agaricineae</taxon>
        <taxon>Strophariaceae</taxon>
        <taxon>Agrocybe</taxon>
    </lineage>
</organism>
<accession>A0A8H4VK02</accession>
<keyword evidence="3" id="KW-1185">Reference proteome</keyword>
<dbReference type="EMBL" id="JAACJL010000045">
    <property type="protein sequence ID" value="KAF4613691.1"/>
    <property type="molecule type" value="Genomic_DNA"/>
</dbReference>
<proteinExistence type="predicted"/>
<protein>
    <submittedName>
        <fullName evidence="2">Uncharacterized protein</fullName>
    </submittedName>
</protein>
<comment type="caution">
    <text evidence="2">The sequence shown here is derived from an EMBL/GenBank/DDBJ whole genome shotgun (WGS) entry which is preliminary data.</text>
</comment>
<feature type="region of interest" description="Disordered" evidence="1">
    <location>
        <begin position="227"/>
        <end position="282"/>
    </location>
</feature>
<feature type="compositionally biased region" description="Polar residues" evidence="1">
    <location>
        <begin position="446"/>
        <end position="455"/>
    </location>
</feature>
<name>A0A8H4VK02_9AGAR</name>
<feature type="region of interest" description="Disordered" evidence="1">
    <location>
        <begin position="296"/>
        <end position="323"/>
    </location>
</feature>
<feature type="compositionally biased region" description="Polar residues" evidence="1">
    <location>
        <begin position="482"/>
        <end position="492"/>
    </location>
</feature>
<evidence type="ECO:0000313" key="2">
    <source>
        <dbReference type="EMBL" id="KAF4613691.1"/>
    </source>
</evidence>
<dbReference type="Proteomes" id="UP000521872">
    <property type="component" value="Unassembled WGS sequence"/>
</dbReference>
<sequence length="527" mass="58084">MEKIDVPVTRRWMFSFWKPYSVQAQWGDLIRLIDIFLIAVVLVERPNDYIDSRLNMIMDYRANVAELKDSANKMWARKSDLDNVFASENEYNAQVQGARRRSDVDITDFRTYLCIARNIYKAAFPNERFHDRRHDVKVALRNAYGGAVLYPEDMPVGFWLTMQTEEQLREELTLTLPDLGQGAVSDEDVFWRAAKLFFPSRTPPPVQKDEIIGELSESLTRASAVLPAQTSTSATGLAQANQPATQRRFEHSPILPTGATTGSYHHSGSEKRRSNWGALPQPDQSLEATTLQDFSKSGHALPQPYHVQQSPESGLPGPRFMSQTFPYDQPLVYGHGMAPDSWGVNQRTSGDGASNMRSSLTSIGEAVHQTPRYPYMASSSTSVMYAPGVNAANRTSLSNTPGTSNVRSLDGEIEGFERLHISGSQTAPSGSGYHHAPQSSSTTSSVPRLSTASSTGTEGLVDKYYYDDTAGRGLNAAHHAPQGSSTSTAVPRSSTASTTGTVTGFIDNYGYEYYDTAGRERTSDGHY</sequence>
<evidence type="ECO:0000313" key="3">
    <source>
        <dbReference type="Proteomes" id="UP000521872"/>
    </source>
</evidence>
<reference evidence="2 3" key="1">
    <citation type="submission" date="2019-12" db="EMBL/GenBank/DDBJ databases">
        <authorList>
            <person name="Floudas D."/>
            <person name="Bentzer J."/>
            <person name="Ahren D."/>
            <person name="Johansson T."/>
            <person name="Persson P."/>
            <person name="Tunlid A."/>
        </authorList>
    </citation>
    <scope>NUCLEOTIDE SEQUENCE [LARGE SCALE GENOMIC DNA]</scope>
    <source>
        <strain evidence="2 3">CBS 102.39</strain>
    </source>
</reference>
<feature type="compositionally biased region" description="Polar residues" evidence="1">
    <location>
        <begin position="228"/>
        <end position="245"/>
    </location>
</feature>
<feature type="region of interest" description="Disordered" evidence="1">
    <location>
        <begin position="475"/>
        <end position="501"/>
    </location>
</feature>
<dbReference type="AlphaFoldDB" id="A0A8H4VK02"/>
<feature type="region of interest" description="Disordered" evidence="1">
    <location>
        <begin position="422"/>
        <end position="455"/>
    </location>
</feature>
<gene>
    <name evidence="2" type="ORF">D9613_008033</name>
</gene>
<evidence type="ECO:0000256" key="1">
    <source>
        <dbReference type="SAM" id="MobiDB-lite"/>
    </source>
</evidence>